<evidence type="ECO:0000256" key="8">
    <source>
        <dbReference type="SAM" id="Phobius"/>
    </source>
</evidence>
<dbReference type="PANTHER" id="PTHR36838">
    <property type="entry name" value="AUXIN EFFLUX CARRIER FAMILY PROTEIN"/>
    <property type="match status" value="1"/>
</dbReference>
<evidence type="ECO:0000256" key="6">
    <source>
        <dbReference type="ARBA" id="ARBA00022989"/>
    </source>
</evidence>
<keyword evidence="5 8" id="KW-0812">Transmembrane</keyword>
<dbReference type="Proteomes" id="UP000227088">
    <property type="component" value="Unassembled WGS sequence"/>
</dbReference>
<keyword evidence="3" id="KW-0813">Transport</keyword>
<comment type="caution">
    <text evidence="9">The sequence shown here is derived from an EMBL/GenBank/DDBJ whole genome shotgun (WGS) entry which is preliminary data.</text>
</comment>
<gene>
    <name evidence="9" type="ORF">A9R00_08620</name>
</gene>
<dbReference type="AlphaFoldDB" id="A0A1Y5HYM6"/>
<keyword evidence="6 8" id="KW-1133">Transmembrane helix</keyword>
<protein>
    <recommendedName>
        <fullName evidence="11">Transporter</fullName>
    </recommendedName>
</protein>
<feature type="transmembrane region" description="Helical" evidence="8">
    <location>
        <begin position="41"/>
        <end position="59"/>
    </location>
</feature>
<evidence type="ECO:0000256" key="5">
    <source>
        <dbReference type="ARBA" id="ARBA00022692"/>
    </source>
</evidence>
<evidence type="ECO:0000256" key="1">
    <source>
        <dbReference type="ARBA" id="ARBA00004651"/>
    </source>
</evidence>
<comment type="subcellular location">
    <subcellularLocation>
        <location evidence="1">Cell membrane</location>
        <topology evidence="1">Multi-pass membrane protein</topology>
    </subcellularLocation>
</comment>
<comment type="similarity">
    <text evidence="2">Belongs to the auxin efflux carrier (TC 2.A.69) family.</text>
</comment>
<reference evidence="10" key="1">
    <citation type="journal article" date="2017" name="Proc. Natl. Acad. Sci. U.S.A.">
        <title>Simulation of Deepwater Horizon oil plume reveals substrate specialization within a complex community of hydrocarbon degraders.</title>
        <authorList>
            <person name="Hu P."/>
            <person name="Dubinsky E.A."/>
            <person name="Probst A.J."/>
            <person name="Wang J."/>
            <person name="Sieber C.M.K."/>
            <person name="Tom L.M."/>
            <person name="Gardinali P."/>
            <person name="Banfield J.F."/>
            <person name="Atlas R.M."/>
            <person name="Andersen G.L."/>
        </authorList>
    </citation>
    <scope>NUCLEOTIDE SEQUENCE [LARGE SCALE GENOMIC DNA]</scope>
</reference>
<name>A0A1Y5HYM6_OLEAN</name>
<evidence type="ECO:0000256" key="4">
    <source>
        <dbReference type="ARBA" id="ARBA00022475"/>
    </source>
</evidence>
<accession>A0A1Y5HYM6</accession>
<evidence type="ECO:0000313" key="9">
    <source>
        <dbReference type="EMBL" id="OUS39925.1"/>
    </source>
</evidence>
<sequence length="317" mass="34629">MNYWQQLVFVGSITLPVFSLVFIGIWLKWRNKIDDAFTSKASYIVFNLALPVLMFAAIVRTDINQIANVRLITFALSIAFVSFFVLWFGARFYRLKAANLGVFVQASFRSNLGILGLAFCVTTFAEPGLAIGALLLAVITPIYNILSIYALTHAASMEAKMNWPQLLKDVITNPLIVAILCALPLAYMQWQPPMIMMRSIDYLAAMTLPLALICIGGSLSLSALRQSQALSWLSVTIKLVLLPLVVGLSAYGFGFRGVELGCLILMFASPTAAASFVMVRAIGGNHVLAANIIALTTLVSMFTLSIAIYLLKVFALI</sequence>
<feature type="transmembrane region" description="Helical" evidence="8">
    <location>
        <begin position="230"/>
        <end position="253"/>
    </location>
</feature>
<feature type="transmembrane region" description="Helical" evidence="8">
    <location>
        <begin position="7"/>
        <end position="29"/>
    </location>
</feature>
<feature type="transmembrane region" description="Helical" evidence="8">
    <location>
        <begin position="202"/>
        <end position="224"/>
    </location>
</feature>
<dbReference type="Gene3D" id="1.20.1530.20">
    <property type="match status" value="1"/>
</dbReference>
<keyword evidence="4" id="KW-1003">Cell membrane</keyword>
<evidence type="ECO:0000313" key="10">
    <source>
        <dbReference type="Proteomes" id="UP000227088"/>
    </source>
</evidence>
<dbReference type="Pfam" id="PF03547">
    <property type="entry name" value="Mem_trans"/>
    <property type="match status" value="1"/>
</dbReference>
<dbReference type="InterPro" id="IPR038770">
    <property type="entry name" value="Na+/solute_symporter_sf"/>
</dbReference>
<feature type="transmembrane region" description="Helical" evidence="8">
    <location>
        <begin position="288"/>
        <end position="311"/>
    </location>
</feature>
<organism evidence="9 10">
    <name type="scientific">Oleispira antarctica</name>
    <dbReference type="NCBI Taxonomy" id="188908"/>
    <lineage>
        <taxon>Bacteria</taxon>
        <taxon>Pseudomonadati</taxon>
        <taxon>Pseudomonadota</taxon>
        <taxon>Gammaproteobacteria</taxon>
        <taxon>Oceanospirillales</taxon>
        <taxon>Oceanospirillaceae</taxon>
        <taxon>Oleispira</taxon>
    </lineage>
</organism>
<evidence type="ECO:0000256" key="2">
    <source>
        <dbReference type="ARBA" id="ARBA00010145"/>
    </source>
</evidence>
<evidence type="ECO:0008006" key="11">
    <source>
        <dbReference type="Google" id="ProtNLM"/>
    </source>
</evidence>
<dbReference type="InterPro" id="IPR004776">
    <property type="entry name" value="Mem_transp_PIN-like"/>
</dbReference>
<feature type="transmembrane region" description="Helical" evidence="8">
    <location>
        <begin position="171"/>
        <end position="190"/>
    </location>
</feature>
<dbReference type="GO" id="GO:0005886">
    <property type="term" value="C:plasma membrane"/>
    <property type="evidence" value="ECO:0007669"/>
    <property type="project" value="UniProtKB-SubCell"/>
</dbReference>
<dbReference type="PANTHER" id="PTHR36838:SF4">
    <property type="entry name" value="AUXIN EFFLUX CARRIER FAMILY PROTEIN"/>
    <property type="match status" value="1"/>
</dbReference>
<evidence type="ECO:0000256" key="3">
    <source>
        <dbReference type="ARBA" id="ARBA00022448"/>
    </source>
</evidence>
<feature type="transmembrane region" description="Helical" evidence="8">
    <location>
        <begin position="71"/>
        <end position="90"/>
    </location>
</feature>
<evidence type="ECO:0000256" key="7">
    <source>
        <dbReference type="ARBA" id="ARBA00023136"/>
    </source>
</evidence>
<keyword evidence="7 8" id="KW-0472">Membrane</keyword>
<dbReference type="GO" id="GO:0055085">
    <property type="term" value="P:transmembrane transport"/>
    <property type="evidence" value="ECO:0007669"/>
    <property type="project" value="InterPro"/>
</dbReference>
<feature type="transmembrane region" description="Helical" evidence="8">
    <location>
        <begin position="260"/>
        <end position="282"/>
    </location>
</feature>
<proteinExistence type="inferred from homology"/>
<feature type="transmembrane region" description="Helical" evidence="8">
    <location>
        <begin position="129"/>
        <end position="151"/>
    </location>
</feature>
<dbReference type="EMBL" id="MABE01000494">
    <property type="protein sequence ID" value="OUS39925.1"/>
    <property type="molecule type" value="Genomic_DNA"/>
</dbReference>